<evidence type="ECO:0000256" key="11">
    <source>
        <dbReference type="ARBA" id="ARBA00023069"/>
    </source>
</evidence>
<evidence type="ECO:0000256" key="8">
    <source>
        <dbReference type="ARBA" id="ARBA00022701"/>
    </source>
</evidence>
<accession>A0A7S0VVP7</accession>
<feature type="compositionally biased region" description="Low complexity" evidence="15">
    <location>
        <begin position="423"/>
        <end position="434"/>
    </location>
</feature>
<evidence type="ECO:0000256" key="10">
    <source>
        <dbReference type="ARBA" id="ARBA00023017"/>
    </source>
</evidence>
<feature type="compositionally biased region" description="Low complexity" evidence="15">
    <location>
        <begin position="36"/>
        <end position="48"/>
    </location>
</feature>
<evidence type="ECO:0000256" key="9">
    <source>
        <dbReference type="ARBA" id="ARBA00022794"/>
    </source>
</evidence>
<proteinExistence type="inferred from homology"/>
<dbReference type="InterPro" id="IPR040045">
    <property type="entry name" value="DYNC2LI1"/>
</dbReference>
<sequence length="482" mass="51388">MADAEAAHEAAPPPPEAAAKPAAKAGGAVSKENEKPAGQGNPAGASAAPGGGGGGEEGGKESKTVEANREKDEQKDIMTMVVGHARRAAKSSIEATAIFVGSQGAGKSTLMQRYTAPDREEDPKPTPALDYSFTRKEVKREGAGAAGGGKEVCHMWEIGGGSALANLLDVPLTESTVKNVTVCVVVDMSRPAEMFPCLAFWMERVRARLREVETQLRAKPATAKVMDQLRERAKKRFSDKHPDMVGEFQRKMMSLTGINLLIVAHKADALADRDPDMKKVMGRTLRFVAHTNGAGLVYTSTRDKQSMVNLKKMLNQQLFREAPVKTKVVDHNKYLYLMVPSGADTLKDIGQPPVQPSEKDTPLDLWRKAFQGYFGTSPPLTMGVAALPEVDPKKQFSEKAVDEARAHKEHALWLYKESAARAASEAAKATSKARPAGGAKAPSSSRPPGDKAASSSSSSSRPSGDRDKKRSTAPPPAEAAGA</sequence>
<dbReference type="GO" id="GO:0005868">
    <property type="term" value="C:cytoplasmic dynein complex"/>
    <property type="evidence" value="ECO:0007669"/>
    <property type="project" value="InterPro"/>
</dbReference>
<dbReference type="SUPFAM" id="SSF52540">
    <property type="entry name" value="P-loop containing nucleoside triphosphate hydrolases"/>
    <property type="match status" value="1"/>
</dbReference>
<comment type="similarity">
    <text evidence="4">Belongs to the dynein light intermediate chain family.</text>
</comment>
<evidence type="ECO:0000256" key="15">
    <source>
        <dbReference type="SAM" id="MobiDB-lite"/>
    </source>
</evidence>
<feature type="compositionally biased region" description="Pro residues" evidence="15">
    <location>
        <begin position="473"/>
        <end position="482"/>
    </location>
</feature>
<dbReference type="InterPro" id="IPR022780">
    <property type="entry name" value="Dynein_light_int_chain"/>
</dbReference>
<evidence type="ECO:0000256" key="12">
    <source>
        <dbReference type="ARBA" id="ARBA00023175"/>
    </source>
</evidence>
<dbReference type="Pfam" id="PF05783">
    <property type="entry name" value="DLIC"/>
    <property type="match status" value="1"/>
</dbReference>
<keyword evidence="13" id="KW-0206">Cytoskeleton</keyword>
<keyword evidence="7" id="KW-0963">Cytoplasm</keyword>
<organism evidence="16">
    <name type="scientific">Hemiselmis tepida</name>
    <dbReference type="NCBI Taxonomy" id="464990"/>
    <lineage>
        <taxon>Eukaryota</taxon>
        <taxon>Cryptophyceae</taxon>
        <taxon>Cryptomonadales</taxon>
        <taxon>Hemiselmidaceae</taxon>
        <taxon>Hemiselmis</taxon>
    </lineage>
</organism>
<dbReference type="GO" id="GO:0005930">
    <property type="term" value="C:axoneme"/>
    <property type="evidence" value="ECO:0007669"/>
    <property type="project" value="UniProtKB-SubCell"/>
</dbReference>
<evidence type="ECO:0000256" key="13">
    <source>
        <dbReference type="ARBA" id="ARBA00023212"/>
    </source>
</evidence>
<dbReference type="GO" id="GO:0005813">
    <property type="term" value="C:centrosome"/>
    <property type="evidence" value="ECO:0007669"/>
    <property type="project" value="UniProtKB-SubCell"/>
</dbReference>
<keyword evidence="14" id="KW-0966">Cell projection</keyword>
<evidence type="ECO:0000256" key="7">
    <source>
        <dbReference type="ARBA" id="ARBA00022490"/>
    </source>
</evidence>
<dbReference type="GO" id="GO:0045504">
    <property type="term" value="F:dynein heavy chain binding"/>
    <property type="evidence" value="ECO:0007669"/>
    <property type="project" value="TreeGrafter"/>
</dbReference>
<dbReference type="GO" id="GO:0035721">
    <property type="term" value="P:intraciliary retrograde transport"/>
    <property type="evidence" value="ECO:0007669"/>
    <property type="project" value="InterPro"/>
</dbReference>
<evidence type="ECO:0000313" key="16">
    <source>
        <dbReference type="EMBL" id="CAD8798868.1"/>
    </source>
</evidence>
<keyword evidence="12" id="KW-0505">Motor protein</keyword>
<feature type="region of interest" description="Disordered" evidence="15">
    <location>
        <begin position="423"/>
        <end position="482"/>
    </location>
</feature>
<dbReference type="GO" id="GO:0035735">
    <property type="term" value="P:intraciliary transport involved in cilium assembly"/>
    <property type="evidence" value="ECO:0007669"/>
    <property type="project" value="InterPro"/>
</dbReference>
<keyword evidence="8" id="KW-0493">Microtubule</keyword>
<evidence type="ECO:0000256" key="2">
    <source>
        <dbReference type="ARBA" id="ARBA00004300"/>
    </source>
</evidence>
<evidence type="ECO:0000256" key="14">
    <source>
        <dbReference type="ARBA" id="ARBA00023273"/>
    </source>
</evidence>
<dbReference type="GO" id="GO:0036064">
    <property type="term" value="C:ciliary basal body"/>
    <property type="evidence" value="ECO:0007669"/>
    <property type="project" value="TreeGrafter"/>
</dbReference>
<evidence type="ECO:0000256" key="1">
    <source>
        <dbReference type="ARBA" id="ARBA00004120"/>
    </source>
</evidence>
<evidence type="ECO:0000256" key="5">
    <source>
        <dbReference type="ARBA" id="ARBA00018863"/>
    </source>
</evidence>
<dbReference type="PANTHER" id="PTHR13236:SF0">
    <property type="entry name" value="CYTOPLASMIC DYNEIN 2 LIGHT INTERMEDIATE CHAIN 1"/>
    <property type="match status" value="1"/>
</dbReference>
<dbReference type="PANTHER" id="PTHR13236">
    <property type="entry name" value="DYNEIN 2 LIGHT INTERMEDIATE CHAIN, ISOFORM 2"/>
    <property type="match status" value="1"/>
</dbReference>
<dbReference type="GO" id="GO:0005874">
    <property type="term" value="C:microtubule"/>
    <property type="evidence" value="ECO:0007669"/>
    <property type="project" value="UniProtKB-KW"/>
</dbReference>
<evidence type="ECO:0000256" key="4">
    <source>
        <dbReference type="ARBA" id="ARBA00006831"/>
    </source>
</evidence>
<protein>
    <recommendedName>
        <fullName evidence="5">Cytoplasmic dynein 2 light intermediate chain 1</fullName>
    </recommendedName>
</protein>
<keyword evidence="10" id="KW-0243">Dynein</keyword>
<reference evidence="16" key="1">
    <citation type="submission" date="2021-01" db="EMBL/GenBank/DDBJ databases">
        <authorList>
            <person name="Corre E."/>
            <person name="Pelletier E."/>
            <person name="Niang G."/>
            <person name="Scheremetjew M."/>
            <person name="Finn R."/>
            <person name="Kale V."/>
            <person name="Holt S."/>
            <person name="Cochrane G."/>
            <person name="Meng A."/>
            <person name="Brown T."/>
            <person name="Cohen L."/>
        </authorList>
    </citation>
    <scope>NUCLEOTIDE SEQUENCE</scope>
    <source>
        <strain evidence="16">CCMP443</strain>
    </source>
</reference>
<evidence type="ECO:0000256" key="3">
    <source>
        <dbReference type="ARBA" id="ARBA00004430"/>
    </source>
</evidence>
<keyword evidence="9" id="KW-0970">Cilium biogenesis/degradation</keyword>
<dbReference type="AlphaFoldDB" id="A0A7S0VVP7"/>
<keyword evidence="6" id="KW-0217">Developmental protein</keyword>
<evidence type="ECO:0000256" key="6">
    <source>
        <dbReference type="ARBA" id="ARBA00022473"/>
    </source>
</evidence>
<feature type="region of interest" description="Disordered" evidence="15">
    <location>
        <begin position="1"/>
        <end position="76"/>
    </location>
</feature>
<dbReference type="InterPro" id="IPR027417">
    <property type="entry name" value="P-loop_NTPase"/>
</dbReference>
<dbReference type="EMBL" id="HBFN01021481">
    <property type="protein sequence ID" value="CAD8798868.1"/>
    <property type="molecule type" value="Transcribed_RNA"/>
</dbReference>
<gene>
    <name evidence="16" type="ORF">HTEP1355_LOCUS12509</name>
</gene>
<feature type="compositionally biased region" description="Low complexity" evidence="15">
    <location>
        <begin position="17"/>
        <end position="28"/>
    </location>
</feature>
<feature type="compositionally biased region" description="Basic and acidic residues" evidence="15">
    <location>
        <begin position="57"/>
        <end position="76"/>
    </location>
</feature>
<keyword evidence="11" id="KW-0969">Cilium</keyword>
<name>A0A7S0VVP7_9CRYP</name>
<dbReference type="Gene3D" id="3.40.50.300">
    <property type="entry name" value="P-loop containing nucleotide triphosphate hydrolases"/>
    <property type="match status" value="1"/>
</dbReference>
<feature type="compositionally biased region" description="Low complexity" evidence="15">
    <location>
        <begin position="450"/>
        <end position="462"/>
    </location>
</feature>
<comment type="subcellular location">
    <subcellularLocation>
        <location evidence="3">Cytoplasm</location>
        <location evidence="3">Cytoskeleton</location>
        <location evidence="3">Cilium axoneme</location>
    </subcellularLocation>
    <subcellularLocation>
        <location evidence="1">Cytoplasm</location>
        <location evidence="1">Cytoskeleton</location>
        <location evidence="1">Cilium basal body</location>
    </subcellularLocation>
    <subcellularLocation>
        <location evidence="2">Cytoplasm</location>
        <location evidence="2">Cytoskeleton</location>
        <location evidence="2">Microtubule organizing center</location>
        <location evidence="2">Centrosome</location>
    </subcellularLocation>
</comment>